<feature type="domain" description="Disease resistance protein At4g27190-like leucine-rich repeats" evidence="2">
    <location>
        <begin position="206"/>
        <end position="311"/>
    </location>
</feature>
<name>A0AAV5MCX6_9ROSI</name>
<dbReference type="SUPFAM" id="SSF52047">
    <property type="entry name" value="RNI-like"/>
    <property type="match status" value="1"/>
</dbReference>
<reference evidence="3 4" key="1">
    <citation type="journal article" date="2021" name="Commun. Biol.">
        <title>The genome of Shorea leprosula (Dipterocarpaceae) highlights the ecological relevance of drought in aseasonal tropical rainforests.</title>
        <authorList>
            <person name="Ng K.K.S."/>
            <person name="Kobayashi M.J."/>
            <person name="Fawcett J.A."/>
            <person name="Hatakeyama M."/>
            <person name="Paape T."/>
            <person name="Ng C.H."/>
            <person name="Ang C.C."/>
            <person name="Tnah L.H."/>
            <person name="Lee C.T."/>
            <person name="Nishiyama T."/>
            <person name="Sese J."/>
            <person name="O'Brien M.J."/>
            <person name="Copetti D."/>
            <person name="Mohd Noor M.I."/>
            <person name="Ong R.C."/>
            <person name="Putra M."/>
            <person name="Sireger I.Z."/>
            <person name="Indrioko S."/>
            <person name="Kosugi Y."/>
            <person name="Izuno A."/>
            <person name="Isagi Y."/>
            <person name="Lee S.L."/>
            <person name="Shimizu K.K."/>
        </authorList>
    </citation>
    <scope>NUCLEOTIDE SEQUENCE [LARGE SCALE GENOMIC DNA]</scope>
    <source>
        <strain evidence="3">214</strain>
    </source>
</reference>
<dbReference type="InterPro" id="IPR050905">
    <property type="entry name" value="Plant_NBS-LRR"/>
</dbReference>
<dbReference type="InterPro" id="IPR032675">
    <property type="entry name" value="LRR_dom_sf"/>
</dbReference>
<organism evidence="3 4">
    <name type="scientific">Rubroshorea leprosula</name>
    <dbReference type="NCBI Taxonomy" id="152421"/>
    <lineage>
        <taxon>Eukaryota</taxon>
        <taxon>Viridiplantae</taxon>
        <taxon>Streptophyta</taxon>
        <taxon>Embryophyta</taxon>
        <taxon>Tracheophyta</taxon>
        <taxon>Spermatophyta</taxon>
        <taxon>Magnoliopsida</taxon>
        <taxon>eudicotyledons</taxon>
        <taxon>Gunneridae</taxon>
        <taxon>Pentapetalae</taxon>
        <taxon>rosids</taxon>
        <taxon>malvids</taxon>
        <taxon>Malvales</taxon>
        <taxon>Dipterocarpaceae</taxon>
        <taxon>Rubroshorea</taxon>
    </lineage>
</organism>
<feature type="domain" description="Disease resistance protein At4g27190-like leucine-rich repeats" evidence="2">
    <location>
        <begin position="113"/>
        <end position="194"/>
    </location>
</feature>
<feature type="domain" description="Disease resistance protein At4g27190-like leucine-rich repeats" evidence="2">
    <location>
        <begin position="347"/>
        <end position="474"/>
    </location>
</feature>
<evidence type="ECO:0000259" key="2">
    <source>
        <dbReference type="Pfam" id="PF23247"/>
    </source>
</evidence>
<dbReference type="PANTHER" id="PTHR33463:SF209">
    <property type="entry name" value="DISEASE RESISTANCE PROTEIN RPS2-LIKE"/>
    <property type="match status" value="1"/>
</dbReference>
<comment type="caution">
    <text evidence="3">The sequence shown here is derived from an EMBL/GenBank/DDBJ whole genome shotgun (WGS) entry which is preliminary data.</text>
</comment>
<dbReference type="Gene3D" id="3.80.10.10">
    <property type="entry name" value="Ribonuclease Inhibitor"/>
    <property type="match status" value="1"/>
</dbReference>
<dbReference type="Proteomes" id="UP001054252">
    <property type="component" value="Unassembled WGS sequence"/>
</dbReference>
<gene>
    <name evidence="3" type="ORF">SLEP1_g54307</name>
</gene>
<keyword evidence="1" id="KW-0611">Plant defense</keyword>
<dbReference type="AlphaFoldDB" id="A0AAV5MCX6"/>
<evidence type="ECO:0000313" key="4">
    <source>
        <dbReference type="Proteomes" id="UP001054252"/>
    </source>
</evidence>
<dbReference type="PANTHER" id="PTHR33463">
    <property type="entry name" value="NB-ARC DOMAIN-CONTAINING PROTEIN-RELATED"/>
    <property type="match status" value="1"/>
</dbReference>
<dbReference type="InterPro" id="IPR025886">
    <property type="entry name" value="PP2-like"/>
</dbReference>
<dbReference type="Pfam" id="PF23247">
    <property type="entry name" value="LRR_RPS2"/>
    <property type="match status" value="3"/>
</dbReference>
<dbReference type="EMBL" id="BPVZ01000227">
    <property type="protein sequence ID" value="GKV47400.1"/>
    <property type="molecule type" value="Genomic_DNA"/>
</dbReference>
<proteinExistence type="predicted"/>
<dbReference type="Pfam" id="PF14299">
    <property type="entry name" value="PP2"/>
    <property type="match status" value="1"/>
</dbReference>
<accession>A0AAV5MCX6</accession>
<keyword evidence="4" id="KW-1185">Reference proteome</keyword>
<protein>
    <recommendedName>
        <fullName evidence="2">Disease resistance protein At4g27190-like leucine-rich repeats domain-containing protein</fullName>
    </recommendedName>
</protein>
<evidence type="ECO:0000256" key="1">
    <source>
        <dbReference type="ARBA" id="ARBA00022821"/>
    </source>
</evidence>
<dbReference type="InterPro" id="IPR057135">
    <property type="entry name" value="At4g27190-like_LRR"/>
</dbReference>
<sequence>MVLKISDCKMMEEVIKVEERMCEISFPELDTLELEDLPKLTRFYPGNSNATISERLPVTSIENVENTYTPSLFHEKVEFPKLKLLRLSSINIQQIWDLLTPKILSSTQNSKISLPIQNLKKLFVEGCGKVKYLLTSSMVISFNQLEWLKICDCEMMEAVIDSEESEEETISFPELHTLELINLYKLTRFYHAENTDTPFLFDEKVGFPKLKFLSLSSVDNLKYLLMSSMVKSFNQLMVLKICDCKMMEQVIVSNEVVEEMMCESFFSKLDTLELEDLPKLVRLCHGNYSKFKFSMLRRFTISKCAVLKTLIGNNAVSSENVKNTYTPSLFDEKVELPRLERVIIKFMGNWSKIWDDKHDVNSCSQLNSLTLDSCEKLLNIFPFSMLERVRQKLDTLEIQNCDSLEEIFGASQPQAQIPTQPTNSVEIVPMFLFPELTHINLSKLPKLKGFVPQIHINEWPSLKQLRVHGCDEVQIFASELPSFLGINEHDKLQIQLISKRIFLYKRSGRICHMLPARHLVIWEGDHPDYWRWFKPDPRFPEVAELLSTDSFEIRGRINTRMLSPKTRYKAYLVFKLADKPIGFQNKPIEAAVLLGGAEVSKRVVYVQAEGGIVGNGDQYPKERGDNWFEVELGEIEFTKERGGDLEINLQQKSYDEKNGVIIQGMEIRPT</sequence>
<evidence type="ECO:0000313" key="3">
    <source>
        <dbReference type="EMBL" id="GKV47400.1"/>
    </source>
</evidence>